<sequence>MSPGAEYRMLHQITGPASRVRGTEHGGEQLDPEEGWVMVNGSHPLEEELVECQFLLESRSRRPSPFQRLVIWLRAKLHWMNYPQRK</sequence>
<dbReference type="Proteomes" id="UP000076761">
    <property type="component" value="Unassembled WGS sequence"/>
</dbReference>
<dbReference type="AlphaFoldDB" id="A0A165QJL9"/>
<organism evidence="1 2">
    <name type="scientific">Neolentinus lepideus HHB14362 ss-1</name>
    <dbReference type="NCBI Taxonomy" id="1314782"/>
    <lineage>
        <taxon>Eukaryota</taxon>
        <taxon>Fungi</taxon>
        <taxon>Dikarya</taxon>
        <taxon>Basidiomycota</taxon>
        <taxon>Agaricomycotina</taxon>
        <taxon>Agaricomycetes</taxon>
        <taxon>Gloeophyllales</taxon>
        <taxon>Gloeophyllaceae</taxon>
        <taxon>Neolentinus</taxon>
    </lineage>
</organism>
<protein>
    <submittedName>
        <fullName evidence="1">Uncharacterized protein</fullName>
    </submittedName>
</protein>
<proteinExistence type="predicted"/>
<keyword evidence="2" id="KW-1185">Reference proteome</keyword>
<gene>
    <name evidence="1" type="ORF">NEOLEDRAFT_651914</name>
</gene>
<accession>A0A165QJL9</accession>
<reference evidence="1 2" key="1">
    <citation type="journal article" date="2016" name="Mol. Biol. Evol.">
        <title>Comparative Genomics of Early-Diverging Mushroom-Forming Fungi Provides Insights into the Origins of Lignocellulose Decay Capabilities.</title>
        <authorList>
            <person name="Nagy L.G."/>
            <person name="Riley R."/>
            <person name="Tritt A."/>
            <person name="Adam C."/>
            <person name="Daum C."/>
            <person name="Floudas D."/>
            <person name="Sun H."/>
            <person name="Yadav J.S."/>
            <person name="Pangilinan J."/>
            <person name="Larsson K.H."/>
            <person name="Matsuura K."/>
            <person name="Barry K."/>
            <person name="Labutti K."/>
            <person name="Kuo R."/>
            <person name="Ohm R.A."/>
            <person name="Bhattacharya S.S."/>
            <person name="Shirouzu T."/>
            <person name="Yoshinaga Y."/>
            <person name="Martin F.M."/>
            <person name="Grigoriev I.V."/>
            <person name="Hibbett D.S."/>
        </authorList>
    </citation>
    <scope>NUCLEOTIDE SEQUENCE [LARGE SCALE GENOMIC DNA]</scope>
    <source>
        <strain evidence="1 2">HHB14362 ss-1</strain>
    </source>
</reference>
<evidence type="ECO:0000313" key="2">
    <source>
        <dbReference type="Proteomes" id="UP000076761"/>
    </source>
</evidence>
<dbReference type="InParanoid" id="A0A165QJL9"/>
<evidence type="ECO:0000313" key="1">
    <source>
        <dbReference type="EMBL" id="KZT22513.1"/>
    </source>
</evidence>
<dbReference type="EMBL" id="KV425595">
    <property type="protein sequence ID" value="KZT22513.1"/>
    <property type="molecule type" value="Genomic_DNA"/>
</dbReference>
<name>A0A165QJL9_9AGAM</name>